<dbReference type="EMBL" id="JAEAOA010000486">
    <property type="protein sequence ID" value="KAK3590664.1"/>
    <property type="molecule type" value="Genomic_DNA"/>
</dbReference>
<keyword evidence="2" id="KW-1185">Reference proteome</keyword>
<dbReference type="AlphaFoldDB" id="A0AAE0SEV1"/>
<sequence length="137" mass="15009">TRYCTHINTELTFIQTPIQNYSLTYECTKDGKIIINGNDTNLYGSIHAAGTGMNGSNVTCRVEKNETNSGVMFTVSSCTLSQPVNIIVMEVMQNTGDDMVLGGRNINEYELKCNQVRRGGLDINTTIDITVTLSCVS</sequence>
<name>A0AAE0SEV1_9BIVA</name>
<reference evidence="1" key="2">
    <citation type="journal article" date="2021" name="Genome Biol. Evol.">
        <title>Developing a high-quality reference genome for a parasitic bivalve with doubly uniparental inheritance (Bivalvia: Unionida).</title>
        <authorList>
            <person name="Smith C.H."/>
        </authorList>
    </citation>
    <scope>NUCLEOTIDE SEQUENCE</scope>
    <source>
        <strain evidence="1">CHS0354</strain>
        <tissue evidence="1">Mantle</tissue>
    </source>
</reference>
<proteinExistence type="predicted"/>
<reference evidence="1" key="1">
    <citation type="journal article" date="2021" name="Genome Biol. Evol.">
        <title>A High-Quality Reference Genome for a Parasitic Bivalve with Doubly Uniparental Inheritance (Bivalvia: Unionida).</title>
        <authorList>
            <person name="Smith C.H."/>
        </authorList>
    </citation>
    <scope>NUCLEOTIDE SEQUENCE</scope>
    <source>
        <strain evidence="1">CHS0354</strain>
    </source>
</reference>
<feature type="non-terminal residue" evidence="1">
    <location>
        <position position="137"/>
    </location>
</feature>
<dbReference type="Proteomes" id="UP001195483">
    <property type="component" value="Unassembled WGS sequence"/>
</dbReference>
<evidence type="ECO:0000313" key="2">
    <source>
        <dbReference type="Proteomes" id="UP001195483"/>
    </source>
</evidence>
<accession>A0AAE0SEV1</accession>
<comment type="caution">
    <text evidence="1">The sequence shown here is derived from an EMBL/GenBank/DDBJ whole genome shotgun (WGS) entry which is preliminary data.</text>
</comment>
<protein>
    <submittedName>
        <fullName evidence="1">Uncharacterized protein</fullName>
    </submittedName>
</protein>
<organism evidence="1 2">
    <name type="scientific">Potamilus streckersoni</name>
    <dbReference type="NCBI Taxonomy" id="2493646"/>
    <lineage>
        <taxon>Eukaryota</taxon>
        <taxon>Metazoa</taxon>
        <taxon>Spiralia</taxon>
        <taxon>Lophotrochozoa</taxon>
        <taxon>Mollusca</taxon>
        <taxon>Bivalvia</taxon>
        <taxon>Autobranchia</taxon>
        <taxon>Heteroconchia</taxon>
        <taxon>Palaeoheterodonta</taxon>
        <taxon>Unionida</taxon>
        <taxon>Unionoidea</taxon>
        <taxon>Unionidae</taxon>
        <taxon>Ambleminae</taxon>
        <taxon>Lampsilini</taxon>
        <taxon>Potamilus</taxon>
    </lineage>
</organism>
<evidence type="ECO:0000313" key="1">
    <source>
        <dbReference type="EMBL" id="KAK3590664.1"/>
    </source>
</evidence>
<gene>
    <name evidence="1" type="ORF">CHS0354_007162</name>
</gene>
<reference evidence="1" key="3">
    <citation type="submission" date="2023-05" db="EMBL/GenBank/DDBJ databases">
        <authorList>
            <person name="Smith C.H."/>
        </authorList>
    </citation>
    <scope>NUCLEOTIDE SEQUENCE</scope>
    <source>
        <strain evidence="1">CHS0354</strain>
        <tissue evidence="1">Mantle</tissue>
    </source>
</reference>